<dbReference type="GO" id="GO:0009100">
    <property type="term" value="P:glycoprotein metabolic process"/>
    <property type="evidence" value="ECO:0007669"/>
    <property type="project" value="UniProtKB-ARBA"/>
</dbReference>
<evidence type="ECO:0000313" key="8">
    <source>
        <dbReference type="Proteomes" id="UP000191024"/>
    </source>
</evidence>
<evidence type="ECO:0000256" key="5">
    <source>
        <dbReference type="SAM" id="Phobius"/>
    </source>
</evidence>
<evidence type="ECO:0000256" key="1">
    <source>
        <dbReference type="ARBA" id="ARBA00004167"/>
    </source>
</evidence>
<keyword evidence="2 5" id="KW-0812">Transmembrane</keyword>
<evidence type="ECO:0000256" key="4">
    <source>
        <dbReference type="ARBA" id="ARBA00023136"/>
    </source>
</evidence>
<dbReference type="OrthoDB" id="444255at2759"/>
<dbReference type="PANTHER" id="PTHR15407:SF28">
    <property type="entry name" value="RIBITOL-5-PHOSPHATE TRANSFERASE FKTN"/>
    <property type="match status" value="1"/>
</dbReference>
<evidence type="ECO:0000259" key="6">
    <source>
        <dbReference type="Pfam" id="PF04991"/>
    </source>
</evidence>
<dbReference type="InterPro" id="IPR009644">
    <property type="entry name" value="FKTN/MNN4/W02B3.4-1"/>
</dbReference>
<sequence length="911" mass="104483">MLSRSLFSLGRTLRMNLRPRRGSKKGLLVRGILVSVFLLALYSHLPLYGVKDLGNQLDWLLSDLSSHDGEPLEPLHNISALYHKFRYDTTMSFVDEYRLPSHLLTPQVGAGREQKWESIDEVQFYDADPRLIMSVYSGIWSGKNPEGYGDADKPIPFSWYDWADFHNFNKLIALQETRVNCSFFFEPVISKDLLNSVEQELDERLFDYKRGDYDDEIGPIAPDKAVFENLTNYCIEDASAGDSLPRKFSPGVAVTALRESVRTEVYAFQARGHLLNALANPLSLTVLSSDSDAYRFFVTQDSKQNIIESGLLEKYLNSYPRDKKNALDHIARFTDFVSSPLAESKRVDIEELDSDEKNAYEKDLIHLKESDFEFDALAKIEELEAKPNLNPHELNYLQSLKFTTQTHWAFAPKHFREVDDVKGFASLGRHHDRRFFNGAVIQNVHEAQIRLNSLIRNFQKFAKANGLISWLAHGTLYGYLYNGQMFPWDNDFDVQMPIRHLNLMAQYFNQTLVVEDPAEGNGRFLLDITSSITVRINGNGNNNIDARFIDLDSGLYIDITGLSVSSAMVSKKLNVYFSEHEDEFRSEIRHRDPNLVKDLTDLSLQSLRSEVINTGGESSWESQQVDSLIKASQRTLVTSESASKAYSEEQRYSLNHDLKLYNCRNTHFYTFEMLSPLINTKFHSVTALVPRRYIQVLRNEYMVPRKYGFMAYHRNAFIPELRFWVNSAILKGVMNKRASSLELEVIDSPVNSLKLDEVGKFYRNLARSGQSEVLSALYNSRELSTYRLKEIDLQFNDELGSDENVKLLGALRNSIGTNISSSFKDPYLHFTEKRRLEALLKDSEKNEAKIIDEHIANEMNLWAEALHDQVLPYYRCSPHGQDDQLDFNHQGAPISINGNPKRNNVFAKDPL</sequence>
<evidence type="ECO:0000313" key="7">
    <source>
        <dbReference type="EMBL" id="SCV00161.1"/>
    </source>
</evidence>
<evidence type="ECO:0000256" key="2">
    <source>
        <dbReference type="ARBA" id="ARBA00022692"/>
    </source>
</evidence>
<comment type="subcellular location">
    <subcellularLocation>
        <location evidence="1">Membrane</location>
        <topology evidence="1">Single-pass membrane protein</topology>
    </subcellularLocation>
</comment>
<evidence type="ECO:0000256" key="3">
    <source>
        <dbReference type="ARBA" id="ARBA00022989"/>
    </source>
</evidence>
<keyword evidence="3 5" id="KW-1133">Transmembrane helix</keyword>
<reference evidence="7 8" key="1">
    <citation type="submission" date="2016-03" db="EMBL/GenBank/DDBJ databases">
        <authorList>
            <person name="Devillers H."/>
        </authorList>
    </citation>
    <scope>NUCLEOTIDE SEQUENCE [LARGE SCALE GENOMIC DNA]</scope>
    <source>
        <strain evidence="7">CBS 11717</strain>
    </source>
</reference>
<feature type="transmembrane region" description="Helical" evidence="5">
    <location>
        <begin position="27"/>
        <end position="45"/>
    </location>
</feature>
<dbReference type="EMBL" id="LT598469">
    <property type="protein sequence ID" value="SCV00161.1"/>
    <property type="molecule type" value="Genomic_DNA"/>
</dbReference>
<dbReference type="Pfam" id="PF04991">
    <property type="entry name" value="LicD"/>
    <property type="match status" value="1"/>
</dbReference>
<name>A0A1G4K843_9SACH</name>
<dbReference type="PANTHER" id="PTHR15407">
    <property type="entry name" value="FUKUTIN-RELATED"/>
    <property type="match status" value="1"/>
</dbReference>
<dbReference type="STRING" id="1230905.A0A1G4K843"/>
<keyword evidence="4 5" id="KW-0472">Membrane</keyword>
<dbReference type="InterPro" id="IPR007074">
    <property type="entry name" value="LicD/FKTN/FKRP_NTP_transf"/>
</dbReference>
<protein>
    <submittedName>
        <fullName evidence="7">LAMI_0G03268g1_1</fullName>
    </submittedName>
</protein>
<dbReference type="GO" id="GO:0016020">
    <property type="term" value="C:membrane"/>
    <property type="evidence" value="ECO:0007669"/>
    <property type="project" value="UniProtKB-SubCell"/>
</dbReference>
<gene>
    <name evidence="7" type="ORF">LAMI_0G03268G</name>
</gene>
<proteinExistence type="predicted"/>
<keyword evidence="8" id="KW-1185">Reference proteome</keyword>
<organism evidence="7 8">
    <name type="scientific">Lachancea mirantina</name>
    <dbReference type="NCBI Taxonomy" id="1230905"/>
    <lineage>
        <taxon>Eukaryota</taxon>
        <taxon>Fungi</taxon>
        <taxon>Dikarya</taxon>
        <taxon>Ascomycota</taxon>
        <taxon>Saccharomycotina</taxon>
        <taxon>Saccharomycetes</taxon>
        <taxon>Saccharomycetales</taxon>
        <taxon>Saccharomycetaceae</taxon>
        <taxon>Lachancea</taxon>
    </lineage>
</organism>
<accession>A0A1G4K843</accession>
<dbReference type="Proteomes" id="UP000191024">
    <property type="component" value="Chromosome G"/>
</dbReference>
<dbReference type="AlphaFoldDB" id="A0A1G4K843"/>
<feature type="domain" description="LicD/FKTN/FKRP nucleotidyltransferase" evidence="6">
    <location>
        <begin position="462"/>
        <end position="701"/>
    </location>
</feature>